<accession>A0A3D8SGF0</accession>
<keyword evidence="8 17" id="KW-0326">Glycosidase</keyword>
<keyword evidence="21" id="KW-1185">Reference proteome</keyword>
<dbReference type="GO" id="GO:0009986">
    <property type="term" value="C:cell surface"/>
    <property type="evidence" value="ECO:0007669"/>
    <property type="project" value="TreeGrafter"/>
</dbReference>
<organism evidence="20 21">
    <name type="scientific">Coleophoma crateriformis</name>
    <dbReference type="NCBI Taxonomy" id="565419"/>
    <lineage>
        <taxon>Eukaryota</taxon>
        <taxon>Fungi</taxon>
        <taxon>Dikarya</taxon>
        <taxon>Ascomycota</taxon>
        <taxon>Pezizomycotina</taxon>
        <taxon>Leotiomycetes</taxon>
        <taxon>Helotiales</taxon>
        <taxon>Dermateaceae</taxon>
        <taxon>Coleophoma</taxon>
    </lineage>
</organism>
<evidence type="ECO:0000256" key="18">
    <source>
        <dbReference type="SAM" id="SignalP"/>
    </source>
</evidence>
<evidence type="ECO:0000256" key="10">
    <source>
        <dbReference type="ARBA" id="ARBA00023326"/>
    </source>
</evidence>
<feature type="chain" id="PRO_5017770330" description="glucan endo-1,6-beta-glucosidase" evidence="18">
    <location>
        <begin position="20"/>
        <end position="454"/>
    </location>
</feature>
<dbReference type="SUPFAM" id="SSF51445">
    <property type="entry name" value="(Trans)glycosidases"/>
    <property type="match status" value="1"/>
</dbReference>
<evidence type="ECO:0000256" key="7">
    <source>
        <dbReference type="ARBA" id="ARBA00023277"/>
    </source>
</evidence>
<feature type="domain" description="Glycoside hydrolase family 5" evidence="19">
    <location>
        <begin position="106"/>
        <end position="393"/>
    </location>
</feature>
<dbReference type="InterPro" id="IPR050386">
    <property type="entry name" value="Glycosyl_hydrolase_5"/>
</dbReference>
<proteinExistence type="inferred from homology"/>
<dbReference type="OrthoDB" id="1887033at2759"/>
<dbReference type="EC" id="3.2.1.75" evidence="13"/>
<comment type="catalytic activity">
    <reaction evidence="11">
        <text>Random hydrolysis of (1-&gt;6)-linkages in (1-&gt;6)-beta-D-glucans.</text>
        <dbReference type="EC" id="3.2.1.75"/>
    </reaction>
</comment>
<keyword evidence="4 18" id="KW-0732">Signal</keyword>
<protein>
    <recommendedName>
        <fullName evidence="13">glucan endo-1,6-beta-glucosidase</fullName>
        <ecNumber evidence="13">3.2.1.75</ecNumber>
    </recommendedName>
    <alternativeName>
        <fullName evidence="15">Beta-1,6-glucanase B</fullName>
    </alternativeName>
    <alternativeName>
        <fullName evidence="14">Endo-1,6-beta-D-glucanase B</fullName>
    </alternativeName>
    <alternativeName>
        <fullName evidence="16">Endo-1,6-beta-glucanase B</fullName>
    </alternativeName>
</protein>
<dbReference type="EMBL" id="PDLN01000005">
    <property type="protein sequence ID" value="RDW85427.1"/>
    <property type="molecule type" value="Genomic_DNA"/>
</dbReference>
<evidence type="ECO:0000256" key="2">
    <source>
        <dbReference type="ARBA" id="ARBA00005641"/>
    </source>
</evidence>
<dbReference type="FunFam" id="3.20.20.80:FF:000269">
    <property type="entry name" value="Probable glucan endo-1,6-beta-glucosidase B"/>
    <property type="match status" value="1"/>
</dbReference>
<comment type="function">
    <text evidence="12">Beta-glucanases participate in the metabolism of beta-glucan, the main structural component of the cell wall. Acts on lutean, pustulan and 1,6-oligo-beta-D-glucosides.</text>
</comment>
<evidence type="ECO:0000256" key="11">
    <source>
        <dbReference type="ARBA" id="ARBA00036633"/>
    </source>
</evidence>
<dbReference type="PANTHER" id="PTHR31297:SF39">
    <property type="entry name" value="GLUCAN ENDO-1,6-BETA-GLUCOSIDASE B"/>
    <property type="match status" value="1"/>
</dbReference>
<comment type="caution">
    <text evidence="20">The sequence shown here is derived from an EMBL/GenBank/DDBJ whole genome shotgun (WGS) entry which is preliminary data.</text>
</comment>
<keyword evidence="3" id="KW-0964">Secreted</keyword>
<evidence type="ECO:0000256" key="9">
    <source>
        <dbReference type="ARBA" id="ARBA00023316"/>
    </source>
</evidence>
<evidence type="ECO:0000256" key="17">
    <source>
        <dbReference type="RuleBase" id="RU361153"/>
    </source>
</evidence>
<dbReference type="Pfam" id="PF00150">
    <property type="entry name" value="Cellulase"/>
    <property type="match status" value="1"/>
</dbReference>
<dbReference type="AlphaFoldDB" id="A0A3D8SGF0"/>
<evidence type="ECO:0000256" key="16">
    <source>
        <dbReference type="ARBA" id="ARBA00043257"/>
    </source>
</evidence>
<dbReference type="InterPro" id="IPR017853">
    <property type="entry name" value="GH"/>
</dbReference>
<evidence type="ECO:0000256" key="14">
    <source>
        <dbReference type="ARBA" id="ARBA00041472"/>
    </source>
</evidence>
<dbReference type="Gene3D" id="3.20.20.80">
    <property type="entry name" value="Glycosidases"/>
    <property type="match status" value="1"/>
</dbReference>
<evidence type="ECO:0000256" key="13">
    <source>
        <dbReference type="ARBA" id="ARBA00038935"/>
    </source>
</evidence>
<evidence type="ECO:0000256" key="5">
    <source>
        <dbReference type="ARBA" id="ARBA00022801"/>
    </source>
</evidence>
<dbReference type="InterPro" id="IPR001547">
    <property type="entry name" value="Glyco_hydro_5"/>
</dbReference>
<evidence type="ECO:0000256" key="3">
    <source>
        <dbReference type="ARBA" id="ARBA00022525"/>
    </source>
</evidence>
<dbReference type="GO" id="GO:0071555">
    <property type="term" value="P:cell wall organization"/>
    <property type="evidence" value="ECO:0007669"/>
    <property type="project" value="UniProtKB-KW"/>
</dbReference>
<comment type="similarity">
    <text evidence="2 17">Belongs to the glycosyl hydrolase 5 (cellulase A) family.</text>
</comment>
<comment type="subcellular location">
    <subcellularLocation>
        <location evidence="1">Secreted</location>
    </subcellularLocation>
</comment>
<dbReference type="GO" id="GO:0004338">
    <property type="term" value="F:glucan exo-1,3-beta-glucosidase activity"/>
    <property type="evidence" value="ECO:0007669"/>
    <property type="project" value="TreeGrafter"/>
</dbReference>
<sequence length="454" mass="50516">MHSRIYALILLVLISFSSAWLPGTDKTLVAADGTDLFSSSSPASNSSKQASRRWLKTSEKIRGVNLGSLFVFEPWLASSVWESMGCGNTKSELDCVTALGQTKANSAFQAHWAAWITQNDITTMKSYGLNTIRIPVGFWMDESLVNTETENFPQGGFEYLAQVCQWASDAGLYIVIDLHGAPGAQVADNPDTGQYVQTSGFYTADQYDRAVSFMSWLTTQIHSNTSFRNVGMLEIVNEPLQYSSKTATMISSYYPDAYTAIRAAESTLAIPKKDLLHVEMMNSLWGAGNPHQDLKKTRFMAYDEHRYLKYITSIPVSQSSYLSASCNAKPNSDHETPTVVGEFSLSPPDNVSSTSDWDTSTTDNIAFYKNWFAAQATTFEKHTNGWIFWTWKSQLNDYRWSYSEAVTAGVIPTDLDDIYTYGSCDAYSVGVMSSSLSNRMWFVIILAIVLIVIL</sequence>
<keyword evidence="5 17" id="KW-0378">Hydrolase</keyword>
<evidence type="ECO:0000313" key="20">
    <source>
        <dbReference type="EMBL" id="RDW85427.1"/>
    </source>
</evidence>
<keyword evidence="10" id="KW-0624">Polysaccharide degradation</keyword>
<evidence type="ECO:0000313" key="21">
    <source>
        <dbReference type="Proteomes" id="UP000256328"/>
    </source>
</evidence>
<evidence type="ECO:0000259" key="19">
    <source>
        <dbReference type="Pfam" id="PF00150"/>
    </source>
</evidence>
<evidence type="ECO:0000256" key="1">
    <source>
        <dbReference type="ARBA" id="ARBA00004613"/>
    </source>
</evidence>
<keyword evidence="6" id="KW-0325">Glycoprotein</keyword>
<dbReference type="GO" id="GO:0005576">
    <property type="term" value="C:extracellular region"/>
    <property type="evidence" value="ECO:0007669"/>
    <property type="project" value="UniProtKB-SubCell"/>
</dbReference>
<keyword evidence="7" id="KW-0119">Carbohydrate metabolism</keyword>
<gene>
    <name evidence="20" type="ORF">BP5796_03752</name>
</gene>
<keyword evidence="9" id="KW-0961">Cell wall biogenesis/degradation</keyword>
<name>A0A3D8SGF0_9HELO</name>
<dbReference type="PANTHER" id="PTHR31297">
    <property type="entry name" value="GLUCAN ENDO-1,6-BETA-GLUCOSIDASE B"/>
    <property type="match status" value="1"/>
</dbReference>
<evidence type="ECO:0000256" key="8">
    <source>
        <dbReference type="ARBA" id="ARBA00023295"/>
    </source>
</evidence>
<dbReference type="Proteomes" id="UP000256328">
    <property type="component" value="Unassembled WGS sequence"/>
</dbReference>
<evidence type="ECO:0000256" key="15">
    <source>
        <dbReference type="ARBA" id="ARBA00042025"/>
    </source>
</evidence>
<evidence type="ECO:0000256" key="4">
    <source>
        <dbReference type="ARBA" id="ARBA00022729"/>
    </source>
</evidence>
<reference evidence="20 21" key="1">
    <citation type="journal article" date="2018" name="IMA Fungus">
        <title>IMA Genome-F 9: Draft genome sequence of Annulohypoxylon stygium, Aspergillus mulundensis, Berkeleyomyces basicola (syn. Thielaviopsis basicola), Ceratocystis smalleyi, two Cercospora beticola strains, Coleophoma cylindrospora, Fusarium fracticaudum, Phialophora cf. hyalina, and Morchella septimelata.</title>
        <authorList>
            <person name="Wingfield B.D."/>
            <person name="Bills G.F."/>
            <person name="Dong Y."/>
            <person name="Huang W."/>
            <person name="Nel W.J."/>
            <person name="Swalarsk-Parry B.S."/>
            <person name="Vaghefi N."/>
            <person name="Wilken P.M."/>
            <person name="An Z."/>
            <person name="de Beer Z.W."/>
            <person name="De Vos L."/>
            <person name="Chen L."/>
            <person name="Duong T.A."/>
            <person name="Gao Y."/>
            <person name="Hammerbacher A."/>
            <person name="Kikkert J.R."/>
            <person name="Li Y."/>
            <person name="Li H."/>
            <person name="Li K."/>
            <person name="Li Q."/>
            <person name="Liu X."/>
            <person name="Ma X."/>
            <person name="Naidoo K."/>
            <person name="Pethybridge S.J."/>
            <person name="Sun J."/>
            <person name="Steenkamp E.T."/>
            <person name="van der Nest M.A."/>
            <person name="van Wyk S."/>
            <person name="Wingfield M.J."/>
            <person name="Xiong C."/>
            <person name="Yue Q."/>
            <person name="Zhang X."/>
        </authorList>
    </citation>
    <scope>NUCLEOTIDE SEQUENCE [LARGE SCALE GENOMIC DNA]</scope>
    <source>
        <strain evidence="20 21">BP5796</strain>
    </source>
</reference>
<evidence type="ECO:0000256" key="6">
    <source>
        <dbReference type="ARBA" id="ARBA00023180"/>
    </source>
</evidence>
<feature type="signal peptide" evidence="18">
    <location>
        <begin position="1"/>
        <end position="19"/>
    </location>
</feature>
<dbReference type="GO" id="GO:0009251">
    <property type="term" value="P:glucan catabolic process"/>
    <property type="evidence" value="ECO:0007669"/>
    <property type="project" value="TreeGrafter"/>
</dbReference>
<evidence type="ECO:0000256" key="12">
    <source>
        <dbReference type="ARBA" id="ARBA00037628"/>
    </source>
</evidence>
<dbReference type="GO" id="GO:0046557">
    <property type="term" value="F:glucan endo-1,6-beta-glucosidase activity"/>
    <property type="evidence" value="ECO:0007669"/>
    <property type="project" value="UniProtKB-EC"/>
</dbReference>